<dbReference type="InterPro" id="IPR000037">
    <property type="entry name" value="SsrA-bd_prot"/>
</dbReference>
<dbReference type="InterPro" id="IPR023620">
    <property type="entry name" value="SmpB"/>
</dbReference>
<sequence length="172" mass="20100">MWSYGKIKLRDSWRMINMVKNTEDKPLAQNKKARHDYEIYETFEAGIVLTGTEIKSVRQAKIQLKDGFARVRNGEVWLSNVHIAPFEQGNIFNVEELRTRKLLLNKKEIAKIDKELSGTGITFIPLKVYLKNGFAKVLMGLARGKKDYDKRESLKRKEQNRDIARQLKAYNR</sequence>
<dbReference type="GO" id="GO:0005829">
    <property type="term" value="C:cytosol"/>
    <property type="evidence" value="ECO:0007669"/>
    <property type="project" value="TreeGrafter"/>
</dbReference>
<keyword evidence="2 3" id="KW-0694">RNA-binding</keyword>
<protein>
    <recommendedName>
        <fullName evidence="3">SsrA-binding protein</fullName>
    </recommendedName>
    <alternativeName>
        <fullName evidence="3">Small protein B</fullName>
    </alternativeName>
</protein>
<dbReference type="SUPFAM" id="SSF74982">
    <property type="entry name" value="Small protein B (SmpB)"/>
    <property type="match status" value="1"/>
</dbReference>
<comment type="caution">
    <text evidence="4">The sequence shown here is derived from an EMBL/GenBank/DDBJ whole genome shotgun (WGS) entry which is preliminary data.</text>
</comment>
<comment type="subcellular location">
    <subcellularLocation>
        <location evidence="3">Cytoplasm</location>
    </subcellularLocation>
    <text evidence="3">The tmRNA-SmpB complex associates with stalled 70S ribosomes.</text>
</comment>
<dbReference type="PROSITE" id="PS01317">
    <property type="entry name" value="SSRP"/>
    <property type="match status" value="1"/>
</dbReference>
<evidence type="ECO:0000256" key="1">
    <source>
        <dbReference type="ARBA" id="ARBA00022490"/>
    </source>
</evidence>
<dbReference type="GO" id="GO:0003723">
    <property type="term" value="F:RNA binding"/>
    <property type="evidence" value="ECO:0007669"/>
    <property type="project" value="UniProtKB-UniRule"/>
</dbReference>
<evidence type="ECO:0000256" key="2">
    <source>
        <dbReference type="ARBA" id="ARBA00022884"/>
    </source>
</evidence>
<dbReference type="EMBL" id="JXKC01000001">
    <property type="protein sequence ID" value="PCS20862.1"/>
    <property type="molecule type" value="Genomic_DNA"/>
</dbReference>
<evidence type="ECO:0000313" key="4">
    <source>
        <dbReference type="EMBL" id="PCS20862.1"/>
    </source>
</evidence>
<dbReference type="InterPro" id="IPR020081">
    <property type="entry name" value="SsrA-bd_prot_CS"/>
</dbReference>
<evidence type="ECO:0000256" key="3">
    <source>
        <dbReference type="HAMAP-Rule" id="MF_00023"/>
    </source>
</evidence>
<proteinExistence type="inferred from homology"/>
<gene>
    <name evidence="3" type="primary">smpB</name>
    <name evidence="4" type="ORF">RU92_GL000510</name>
</gene>
<dbReference type="PANTHER" id="PTHR30308">
    <property type="entry name" value="TMRNA-BINDING COMPONENT OF TRANS-TRANSLATION TAGGING COMPLEX"/>
    <property type="match status" value="1"/>
</dbReference>
<dbReference type="Gene3D" id="2.40.280.10">
    <property type="match status" value="1"/>
</dbReference>
<dbReference type="AlphaFoldDB" id="A0A2A5SY69"/>
<dbReference type="Proteomes" id="UP000218711">
    <property type="component" value="Unassembled WGS sequence"/>
</dbReference>
<dbReference type="NCBIfam" id="NF003843">
    <property type="entry name" value="PRK05422.1"/>
    <property type="match status" value="1"/>
</dbReference>
<organism evidence="4 5">
    <name type="scientific">Lactococcus cremoris subsp. tructae</name>
    <dbReference type="NCBI Taxonomy" id="542833"/>
    <lineage>
        <taxon>Bacteria</taxon>
        <taxon>Bacillati</taxon>
        <taxon>Bacillota</taxon>
        <taxon>Bacilli</taxon>
        <taxon>Lactobacillales</taxon>
        <taxon>Streptococcaceae</taxon>
        <taxon>Lactococcus</taxon>
    </lineage>
</organism>
<reference evidence="4 5" key="1">
    <citation type="submission" date="2014-12" db="EMBL/GenBank/DDBJ databases">
        <title>Draft genome sequences of 10 type strains of Lactococcus.</title>
        <authorList>
            <person name="Sun Z."/>
            <person name="Zhong Z."/>
            <person name="Liu W."/>
            <person name="Zhang W."/>
            <person name="Zhang H."/>
        </authorList>
    </citation>
    <scope>NUCLEOTIDE SEQUENCE [LARGE SCALE GENOMIC DNA]</scope>
    <source>
        <strain evidence="4 5">DSM 21502</strain>
    </source>
</reference>
<dbReference type="NCBIfam" id="TIGR00086">
    <property type="entry name" value="smpB"/>
    <property type="match status" value="1"/>
</dbReference>
<dbReference type="GO" id="GO:0070929">
    <property type="term" value="P:trans-translation"/>
    <property type="evidence" value="ECO:0007669"/>
    <property type="project" value="UniProtKB-UniRule"/>
</dbReference>
<accession>A0A2A5SY69</accession>
<dbReference type="CDD" id="cd09294">
    <property type="entry name" value="SmpB"/>
    <property type="match status" value="1"/>
</dbReference>
<dbReference type="Pfam" id="PF01668">
    <property type="entry name" value="SmpB"/>
    <property type="match status" value="1"/>
</dbReference>
<keyword evidence="1 3" id="KW-0963">Cytoplasm</keyword>
<comment type="similarity">
    <text evidence="3">Belongs to the SmpB family.</text>
</comment>
<evidence type="ECO:0000313" key="5">
    <source>
        <dbReference type="Proteomes" id="UP000218711"/>
    </source>
</evidence>
<comment type="function">
    <text evidence="3">Required for rescue of stalled ribosomes mediated by trans-translation. Binds to transfer-messenger RNA (tmRNA), required for stable association of tmRNA with ribosomes. tmRNA and SmpB together mimic tRNA shape, replacing the anticodon stem-loop with SmpB. tmRNA is encoded by the ssrA gene; the 2 termini fold to resemble tRNA(Ala) and it encodes a 'tag peptide', a short internal open reading frame. During trans-translation Ala-aminoacylated tmRNA acts like a tRNA, entering the A-site of stalled ribosomes, displacing the stalled mRNA. The ribosome then switches to translate the ORF on the tmRNA; the nascent peptide is terminated with the 'tag peptide' encoded by the tmRNA and targeted for degradation. The ribosome is freed to recommence translation, which seems to be the essential function of trans-translation.</text>
</comment>
<dbReference type="GO" id="GO:0070930">
    <property type="term" value="P:trans-translation-dependent protein tagging"/>
    <property type="evidence" value="ECO:0007669"/>
    <property type="project" value="TreeGrafter"/>
</dbReference>
<dbReference type="HAMAP" id="MF_00023">
    <property type="entry name" value="SmpB"/>
    <property type="match status" value="1"/>
</dbReference>
<name>A0A2A5SY69_LACLC</name>
<dbReference type="PANTHER" id="PTHR30308:SF2">
    <property type="entry name" value="SSRA-BINDING PROTEIN"/>
    <property type="match status" value="1"/>
</dbReference>